<feature type="signal peptide" evidence="2">
    <location>
        <begin position="1"/>
        <end position="22"/>
    </location>
</feature>
<accession>A0A0S2HZT5</accession>
<dbReference type="EMBL" id="CP013118">
    <property type="protein sequence ID" value="ALO15533.1"/>
    <property type="molecule type" value="Genomic_DNA"/>
</dbReference>
<dbReference type="InterPro" id="IPR006121">
    <property type="entry name" value="HMA_dom"/>
</dbReference>
<gene>
    <name evidence="4" type="ORF">L21SP5_01894</name>
</gene>
<feature type="chain" id="PRO_5006599308" evidence="2">
    <location>
        <begin position="23"/>
        <end position="111"/>
    </location>
</feature>
<evidence type="ECO:0000256" key="2">
    <source>
        <dbReference type="SAM" id="SignalP"/>
    </source>
</evidence>
<keyword evidence="5" id="KW-1185">Reference proteome</keyword>
<keyword evidence="2" id="KW-0732">Signal</keyword>
<dbReference type="GO" id="GO:0046872">
    <property type="term" value="F:metal ion binding"/>
    <property type="evidence" value="ECO:0007669"/>
    <property type="project" value="UniProtKB-KW"/>
</dbReference>
<evidence type="ECO:0000259" key="3">
    <source>
        <dbReference type="PROSITE" id="PS50846"/>
    </source>
</evidence>
<dbReference type="STRING" id="1307839.L21SP5_01894"/>
<dbReference type="OrthoDB" id="1121721at2"/>
<dbReference type="InterPro" id="IPR036163">
    <property type="entry name" value="HMA_dom_sf"/>
</dbReference>
<dbReference type="CDD" id="cd00371">
    <property type="entry name" value="HMA"/>
    <property type="match status" value="1"/>
</dbReference>
<dbReference type="RefSeq" id="WP_057952986.1">
    <property type="nucleotide sequence ID" value="NZ_CP013118.1"/>
</dbReference>
<dbReference type="PROSITE" id="PS50846">
    <property type="entry name" value="HMA_2"/>
    <property type="match status" value="1"/>
</dbReference>
<keyword evidence="1" id="KW-0479">Metal-binding</keyword>
<name>A0A0S2HZT5_9BACT</name>
<evidence type="ECO:0000313" key="5">
    <source>
        <dbReference type="Proteomes" id="UP000064893"/>
    </source>
</evidence>
<evidence type="ECO:0000256" key="1">
    <source>
        <dbReference type="ARBA" id="ARBA00022723"/>
    </source>
</evidence>
<dbReference type="PROSITE" id="PS01047">
    <property type="entry name" value="HMA_1"/>
    <property type="match status" value="1"/>
</dbReference>
<dbReference type="Gene3D" id="3.30.70.100">
    <property type="match status" value="1"/>
</dbReference>
<dbReference type="InterPro" id="IPR017969">
    <property type="entry name" value="Heavy-metal-associated_CS"/>
</dbReference>
<dbReference type="Proteomes" id="UP000064893">
    <property type="component" value="Chromosome"/>
</dbReference>
<proteinExistence type="predicted"/>
<dbReference type="Pfam" id="PF00403">
    <property type="entry name" value="HMA"/>
    <property type="match status" value="1"/>
</dbReference>
<feature type="domain" description="HMA" evidence="3">
    <location>
        <begin position="28"/>
        <end position="94"/>
    </location>
</feature>
<sequence length="111" mass="12770" precursor="true">MKKIIQFFVLLLLVTASVSAQAQKNTKFQTTTFSCNLDCPTCETKIMKSIPYERGIKDVEVDFPNKEVTVKYKRSKNSDDELIKAFKELGYKAVVKNVEDEPKPESEKTKW</sequence>
<dbReference type="AlphaFoldDB" id="A0A0S2HZT5"/>
<reference evidence="4 5" key="1">
    <citation type="submission" date="2015-11" db="EMBL/GenBank/DDBJ databases">
        <title>Description and complete genome sequence of a novel strain predominating in hypersaline microbial mats and representing a new family of the Bacteriodetes phylum.</title>
        <authorList>
            <person name="Spring S."/>
            <person name="Bunk B."/>
            <person name="Sproer C."/>
            <person name="Klenk H.-P."/>
        </authorList>
    </citation>
    <scope>NUCLEOTIDE SEQUENCE [LARGE SCALE GENOMIC DNA]</scope>
    <source>
        <strain evidence="4 5">L21-Spi-D4</strain>
    </source>
</reference>
<protein>
    <submittedName>
        <fullName evidence="4">Mercuric transport protein periplasmic component</fullName>
    </submittedName>
</protein>
<dbReference type="KEGG" id="blq:L21SP5_01894"/>
<organism evidence="4 5">
    <name type="scientific">Salinivirga cyanobacteriivorans</name>
    <dbReference type="NCBI Taxonomy" id="1307839"/>
    <lineage>
        <taxon>Bacteria</taxon>
        <taxon>Pseudomonadati</taxon>
        <taxon>Bacteroidota</taxon>
        <taxon>Bacteroidia</taxon>
        <taxon>Bacteroidales</taxon>
        <taxon>Salinivirgaceae</taxon>
        <taxon>Salinivirga</taxon>
    </lineage>
</organism>
<dbReference type="SUPFAM" id="SSF55008">
    <property type="entry name" value="HMA, heavy metal-associated domain"/>
    <property type="match status" value="1"/>
</dbReference>
<evidence type="ECO:0000313" key="4">
    <source>
        <dbReference type="EMBL" id="ALO15533.1"/>
    </source>
</evidence>